<evidence type="ECO:0000313" key="3">
    <source>
        <dbReference type="Proteomes" id="UP000007374"/>
    </source>
</evidence>
<sequence>MVKAMALENRGEPRDDISSSCPVSWSGGSGIVSAPQIRGLWIFGSALKTKGPPDDLRRITACTICLTALLQRSFDAFLESPLRTRPYEASNVPVSERFIFPFIYKTLSEIFIETELAMPRPTWIRYEQVA</sequence>
<feature type="region of interest" description="Disordered" evidence="1">
    <location>
        <begin position="1"/>
        <end position="22"/>
    </location>
</feature>
<reference evidence="2 3" key="1">
    <citation type="journal article" date="2012" name="J. Bacteriol.">
        <title>Genome Sequence of Nitratireductor indicus Type Strain C115.</title>
        <authorList>
            <person name="Lai Q."/>
            <person name="Li G."/>
            <person name="Yu Z."/>
            <person name="Shao Z."/>
        </authorList>
    </citation>
    <scope>NUCLEOTIDE SEQUENCE [LARGE SCALE GENOMIC DNA]</scope>
    <source>
        <strain evidence="2 3">C115</strain>
    </source>
</reference>
<keyword evidence="3" id="KW-1185">Reference proteome</keyword>
<dbReference type="Proteomes" id="UP000007374">
    <property type="component" value="Unassembled WGS sequence"/>
</dbReference>
<gene>
    <name evidence="2" type="ORF">NA8A_19625</name>
</gene>
<dbReference type="EMBL" id="AMSI01000016">
    <property type="protein sequence ID" value="EKF40592.1"/>
    <property type="molecule type" value="Genomic_DNA"/>
</dbReference>
<dbReference type="AlphaFoldDB" id="K2PHL1"/>
<name>K2PHL1_9HYPH</name>
<accession>K2PHL1</accession>
<protein>
    <submittedName>
        <fullName evidence="2">Uncharacterized protein</fullName>
    </submittedName>
</protein>
<evidence type="ECO:0000256" key="1">
    <source>
        <dbReference type="SAM" id="MobiDB-lite"/>
    </source>
</evidence>
<organism evidence="2 3">
    <name type="scientific">Nitratireductor indicus C115</name>
    <dbReference type="NCBI Taxonomy" id="1231190"/>
    <lineage>
        <taxon>Bacteria</taxon>
        <taxon>Pseudomonadati</taxon>
        <taxon>Pseudomonadota</taxon>
        <taxon>Alphaproteobacteria</taxon>
        <taxon>Hyphomicrobiales</taxon>
        <taxon>Phyllobacteriaceae</taxon>
        <taxon>Nitratireductor</taxon>
    </lineage>
</organism>
<comment type="caution">
    <text evidence="2">The sequence shown here is derived from an EMBL/GenBank/DDBJ whole genome shotgun (WGS) entry which is preliminary data.</text>
</comment>
<proteinExistence type="predicted"/>
<evidence type="ECO:0000313" key="2">
    <source>
        <dbReference type="EMBL" id="EKF40592.1"/>
    </source>
</evidence>